<gene>
    <name evidence="1" type="ORF">CVT26_011297</name>
</gene>
<comment type="caution">
    <text evidence="1">The sequence shown here is derived from an EMBL/GenBank/DDBJ whole genome shotgun (WGS) entry which is preliminary data.</text>
</comment>
<proteinExistence type="predicted"/>
<name>A0A409X0N8_9AGAR</name>
<dbReference type="AlphaFoldDB" id="A0A409X0N8"/>
<evidence type="ECO:0000313" key="1">
    <source>
        <dbReference type="EMBL" id="PPQ84296.1"/>
    </source>
</evidence>
<protein>
    <submittedName>
        <fullName evidence="1">Uncharacterized protein</fullName>
    </submittedName>
</protein>
<accession>A0A409X0N8</accession>
<sequence length="188" mass="21303">MDRRPFLSENRPDPPILCSVCGSAGISEEFVGPGCDMNLCWMDLGKEESILLQMVELPSKPGFGPLWVRRFEADIVKLALSFYGVKEMLHTSDVRTIVDSVRGQAKEKFPAMTFWMRRSPLSIPNFYHLLLDTSTVCEVHWNELSPQGFSDFSRSYVDGKFTLPVATRIYSTDENLPPVIDLMSMEIS</sequence>
<dbReference type="EMBL" id="NHYE01004497">
    <property type="protein sequence ID" value="PPQ84296.1"/>
    <property type="molecule type" value="Genomic_DNA"/>
</dbReference>
<dbReference type="InParanoid" id="A0A409X0N8"/>
<keyword evidence="2" id="KW-1185">Reference proteome</keyword>
<dbReference type="Proteomes" id="UP000284706">
    <property type="component" value="Unassembled WGS sequence"/>
</dbReference>
<evidence type="ECO:0000313" key="2">
    <source>
        <dbReference type="Proteomes" id="UP000284706"/>
    </source>
</evidence>
<feature type="non-terminal residue" evidence="1">
    <location>
        <position position="188"/>
    </location>
</feature>
<organism evidence="1 2">
    <name type="scientific">Gymnopilus dilepis</name>
    <dbReference type="NCBI Taxonomy" id="231916"/>
    <lineage>
        <taxon>Eukaryota</taxon>
        <taxon>Fungi</taxon>
        <taxon>Dikarya</taxon>
        <taxon>Basidiomycota</taxon>
        <taxon>Agaricomycotina</taxon>
        <taxon>Agaricomycetes</taxon>
        <taxon>Agaricomycetidae</taxon>
        <taxon>Agaricales</taxon>
        <taxon>Agaricineae</taxon>
        <taxon>Hymenogastraceae</taxon>
        <taxon>Gymnopilus</taxon>
    </lineage>
</organism>
<reference evidence="1 2" key="1">
    <citation type="journal article" date="2018" name="Evol. Lett.">
        <title>Horizontal gene cluster transfer increased hallucinogenic mushroom diversity.</title>
        <authorList>
            <person name="Reynolds H.T."/>
            <person name="Vijayakumar V."/>
            <person name="Gluck-Thaler E."/>
            <person name="Korotkin H.B."/>
            <person name="Matheny P.B."/>
            <person name="Slot J.C."/>
        </authorList>
    </citation>
    <scope>NUCLEOTIDE SEQUENCE [LARGE SCALE GENOMIC DNA]</scope>
    <source>
        <strain evidence="1 2">SRW20</strain>
    </source>
</reference>